<accession>A0A5C6MXE2</accession>
<sequence>MCCTTHVPHGAALCTLCPQDASAATISSFLLHLSPNMSLNGSNLSLATRTGAPLGVLSRSAAGRSDRSSRRKRRRRGAATTGPSSDELRGFAALLTRSCDLPRRAVREDLSATLLGVPGSSITS</sequence>
<evidence type="ECO:0000313" key="3">
    <source>
        <dbReference type="Proteomes" id="UP000324091"/>
    </source>
</evidence>
<dbReference type="AlphaFoldDB" id="A0A5C6MXE2"/>
<feature type="region of interest" description="Disordered" evidence="1">
    <location>
        <begin position="56"/>
        <end position="86"/>
    </location>
</feature>
<reference evidence="2 3" key="1">
    <citation type="submission" date="2019-04" db="EMBL/GenBank/DDBJ databases">
        <title>Chromosome genome assembly for Takifugu flavidus.</title>
        <authorList>
            <person name="Xiao S."/>
        </authorList>
    </citation>
    <scope>NUCLEOTIDE SEQUENCE [LARGE SCALE GENOMIC DNA]</scope>
    <source>
        <strain evidence="2">HTHZ2018</strain>
        <tissue evidence="2">Muscle</tissue>
    </source>
</reference>
<comment type="caution">
    <text evidence="2">The sequence shown here is derived from an EMBL/GenBank/DDBJ whole genome shotgun (WGS) entry which is preliminary data.</text>
</comment>
<organism evidence="2 3">
    <name type="scientific">Takifugu flavidus</name>
    <name type="common">sansaifugu</name>
    <dbReference type="NCBI Taxonomy" id="433684"/>
    <lineage>
        <taxon>Eukaryota</taxon>
        <taxon>Metazoa</taxon>
        <taxon>Chordata</taxon>
        <taxon>Craniata</taxon>
        <taxon>Vertebrata</taxon>
        <taxon>Euteleostomi</taxon>
        <taxon>Actinopterygii</taxon>
        <taxon>Neopterygii</taxon>
        <taxon>Teleostei</taxon>
        <taxon>Neoteleostei</taxon>
        <taxon>Acanthomorphata</taxon>
        <taxon>Eupercaria</taxon>
        <taxon>Tetraodontiformes</taxon>
        <taxon>Tetradontoidea</taxon>
        <taxon>Tetraodontidae</taxon>
        <taxon>Takifugu</taxon>
    </lineage>
</organism>
<gene>
    <name evidence="2" type="ORF">D4764_06G0012960</name>
</gene>
<dbReference type="Proteomes" id="UP000324091">
    <property type="component" value="Chromosome 6"/>
</dbReference>
<protein>
    <submittedName>
        <fullName evidence="2">Uncharacterized protein</fullName>
    </submittedName>
</protein>
<evidence type="ECO:0000256" key="1">
    <source>
        <dbReference type="SAM" id="MobiDB-lite"/>
    </source>
</evidence>
<proteinExistence type="predicted"/>
<evidence type="ECO:0000313" key="2">
    <source>
        <dbReference type="EMBL" id="TWW59766.1"/>
    </source>
</evidence>
<keyword evidence="3" id="KW-1185">Reference proteome</keyword>
<dbReference type="EMBL" id="RHFK02000019">
    <property type="protein sequence ID" value="TWW59766.1"/>
    <property type="molecule type" value="Genomic_DNA"/>
</dbReference>
<name>A0A5C6MXE2_9TELE</name>